<gene>
    <name evidence="2" type="ORF">CWD77_05075</name>
</gene>
<comment type="caution">
    <text evidence="2">The sequence shown here is derived from an EMBL/GenBank/DDBJ whole genome shotgun (WGS) entry which is preliminary data.</text>
</comment>
<dbReference type="Proteomes" id="UP000233398">
    <property type="component" value="Unassembled WGS sequence"/>
</dbReference>
<evidence type="ECO:0000313" key="2">
    <source>
        <dbReference type="EMBL" id="PKD44836.1"/>
    </source>
</evidence>
<name>A0A2N0VKW8_9BACT</name>
<keyword evidence="3" id="KW-1185">Reference proteome</keyword>
<sequence length="216" mass="24990">MKLLKPFIILSSLFIFLSCASSEPRTESSKFEFEYEDQSYEIVGLITQDGESLNDLVLRDGREIVFWARDNNQDGMMDKIMRGDISLERANEIYRAGIRLADEAGKYEMKPHPRTFEFADENYVFSVVTVLGESGNNYNLFVALNIETEVETEMTDSNMDGTLDEDQFEQEEFVQWQDLYSKALERGMEERKIQQTDDGSYIVRVNPSLTTGYVRQ</sequence>
<dbReference type="OrthoDB" id="1524299at2"/>
<dbReference type="EMBL" id="PISP01000001">
    <property type="protein sequence ID" value="PKD44836.1"/>
    <property type="molecule type" value="Genomic_DNA"/>
</dbReference>
<dbReference type="AlphaFoldDB" id="A0A2N0VKW8"/>
<dbReference type="PROSITE" id="PS51257">
    <property type="entry name" value="PROKAR_LIPOPROTEIN"/>
    <property type="match status" value="1"/>
</dbReference>
<evidence type="ECO:0000313" key="3">
    <source>
        <dbReference type="Proteomes" id="UP000233398"/>
    </source>
</evidence>
<protein>
    <submittedName>
        <fullName evidence="2">Uncharacterized protein</fullName>
    </submittedName>
</protein>
<reference evidence="2 3" key="1">
    <citation type="submission" date="2017-11" db="EMBL/GenBank/DDBJ databases">
        <title>Rhodohalobacter 15182 sp. nov., isolated from a salt lake.</title>
        <authorList>
            <person name="Han S."/>
        </authorList>
    </citation>
    <scope>NUCLEOTIDE SEQUENCE [LARGE SCALE GENOMIC DNA]</scope>
    <source>
        <strain evidence="2 3">15182</strain>
    </source>
</reference>
<feature type="chain" id="PRO_5014709408" evidence="1">
    <location>
        <begin position="21"/>
        <end position="216"/>
    </location>
</feature>
<dbReference type="RefSeq" id="WP_101072124.1">
    <property type="nucleotide sequence ID" value="NZ_PISP01000001.1"/>
</dbReference>
<feature type="signal peptide" evidence="1">
    <location>
        <begin position="1"/>
        <end position="20"/>
    </location>
</feature>
<organism evidence="2 3">
    <name type="scientific">Rhodohalobacter barkolensis</name>
    <dbReference type="NCBI Taxonomy" id="2053187"/>
    <lineage>
        <taxon>Bacteria</taxon>
        <taxon>Pseudomonadati</taxon>
        <taxon>Balneolota</taxon>
        <taxon>Balneolia</taxon>
        <taxon>Balneolales</taxon>
        <taxon>Balneolaceae</taxon>
        <taxon>Rhodohalobacter</taxon>
    </lineage>
</organism>
<keyword evidence="1" id="KW-0732">Signal</keyword>
<accession>A0A2N0VKW8</accession>
<proteinExistence type="predicted"/>
<evidence type="ECO:0000256" key="1">
    <source>
        <dbReference type="SAM" id="SignalP"/>
    </source>
</evidence>